<evidence type="ECO:0000259" key="3">
    <source>
        <dbReference type="SMART" id="SM00822"/>
    </source>
</evidence>
<dbReference type="PRINTS" id="PR00081">
    <property type="entry name" value="GDHRDH"/>
</dbReference>
<comment type="caution">
    <text evidence="4">The sequence shown here is derived from an EMBL/GenBank/DDBJ whole genome shotgun (WGS) entry which is preliminary data.</text>
</comment>
<organism evidence="4 5">
    <name type="scientific">Pseudomonas viridiflava ICMP 13104</name>
    <dbReference type="NCBI Taxonomy" id="1198305"/>
    <lineage>
        <taxon>Bacteria</taxon>
        <taxon>Pseudomonadati</taxon>
        <taxon>Pseudomonadota</taxon>
        <taxon>Gammaproteobacteria</taxon>
        <taxon>Pseudomonadales</taxon>
        <taxon>Pseudomonadaceae</taxon>
        <taxon>Pseudomonas</taxon>
    </lineage>
</organism>
<dbReference type="AlphaFoldDB" id="A0A0W0H2I3"/>
<dbReference type="Pfam" id="PF13561">
    <property type="entry name" value="adh_short_C2"/>
    <property type="match status" value="1"/>
</dbReference>
<dbReference type="SUPFAM" id="SSF51735">
    <property type="entry name" value="NAD(P)-binding Rossmann-fold domains"/>
    <property type="match status" value="1"/>
</dbReference>
<dbReference type="InterPro" id="IPR036291">
    <property type="entry name" value="NAD(P)-bd_dom_sf"/>
</dbReference>
<sequence length="249" mass="25759">MNRLSGKIAVITGGGTGIGLASALGFAAEGAEVVIIGRRQEELNKALQLIGPMATAIQADISKLDDLDRVYTQVKATKGRIDILFANAGLGAFQPLGSITEESFDRTFGVNVKGTLFTVQKALPLMHSGSSIILTGSTTATMGTQAFSVYSATKAALRNFARSWALDLKGTGIRVNVLSPGPISTPGLDLALAGTGQRDAVINSMVGQLPLGRMGLSEEVAAAALFLASDESSFMTGSEMFVDGGFAQV</sequence>
<dbReference type="GO" id="GO:0016616">
    <property type="term" value="F:oxidoreductase activity, acting on the CH-OH group of donors, NAD or NADP as acceptor"/>
    <property type="evidence" value="ECO:0007669"/>
    <property type="project" value="UniProtKB-ARBA"/>
</dbReference>
<dbReference type="PANTHER" id="PTHR42760">
    <property type="entry name" value="SHORT-CHAIN DEHYDROGENASES/REDUCTASES FAMILY MEMBER"/>
    <property type="match status" value="1"/>
</dbReference>
<keyword evidence="2" id="KW-0560">Oxidoreductase</keyword>
<dbReference type="PROSITE" id="PS00061">
    <property type="entry name" value="ADH_SHORT"/>
    <property type="match status" value="1"/>
</dbReference>
<dbReference type="EMBL" id="LKEJ01000194">
    <property type="protein sequence ID" value="KTB55043.1"/>
    <property type="molecule type" value="Genomic_DNA"/>
</dbReference>
<feature type="domain" description="Ketoreductase" evidence="3">
    <location>
        <begin position="7"/>
        <end position="181"/>
    </location>
</feature>
<dbReference type="PANTHER" id="PTHR42760:SF133">
    <property type="entry name" value="3-OXOACYL-[ACYL-CARRIER-PROTEIN] REDUCTASE"/>
    <property type="match status" value="1"/>
</dbReference>
<protein>
    <submittedName>
        <fullName evidence="4">Oxidoreductase</fullName>
    </submittedName>
</protein>
<dbReference type="FunFam" id="3.40.50.720:FF:000084">
    <property type="entry name" value="Short-chain dehydrogenase reductase"/>
    <property type="match status" value="1"/>
</dbReference>
<dbReference type="SMART" id="SM00822">
    <property type="entry name" value="PKS_KR"/>
    <property type="match status" value="1"/>
</dbReference>
<reference evidence="4 5" key="1">
    <citation type="submission" date="2015-09" db="EMBL/GenBank/DDBJ databases">
        <title>Genome sequence of ICMP 13104.</title>
        <authorList>
            <person name="Visnovsky S."/>
            <person name="Lu A."/>
            <person name="Panda P."/>
            <person name="Pitman A."/>
        </authorList>
    </citation>
    <scope>NUCLEOTIDE SEQUENCE [LARGE SCALE GENOMIC DNA]</scope>
    <source>
        <strain evidence="4 5">ICMP 13104</strain>
    </source>
</reference>
<dbReference type="PRINTS" id="PR00080">
    <property type="entry name" value="SDRFAMILY"/>
</dbReference>
<dbReference type="GO" id="GO:0006633">
    <property type="term" value="P:fatty acid biosynthetic process"/>
    <property type="evidence" value="ECO:0007669"/>
    <property type="project" value="TreeGrafter"/>
</dbReference>
<evidence type="ECO:0000313" key="4">
    <source>
        <dbReference type="EMBL" id="KTB55043.1"/>
    </source>
</evidence>
<dbReference type="Gene3D" id="3.40.50.720">
    <property type="entry name" value="NAD(P)-binding Rossmann-like Domain"/>
    <property type="match status" value="1"/>
</dbReference>
<dbReference type="InterPro" id="IPR002347">
    <property type="entry name" value="SDR_fam"/>
</dbReference>
<accession>A0A0W0H2I3</accession>
<comment type="similarity">
    <text evidence="1">Belongs to the short-chain dehydrogenases/reductases (SDR) family.</text>
</comment>
<evidence type="ECO:0000256" key="1">
    <source>
        <dbReference type="ARBA" id="ARBA00006484"/>
    </source>
</evidence>
<gene>
    <name evidence="4" type="ORF">AO067_20785</name>
</gene>
<proteinExistence type="inferred from homology"/>
<dbReference type="InterPro" id="IPR057326">
    <property type="entry name" value="KR_dom"/>
</dbReference>
<name>A0A0W0H2I3_PSEVI</name>
<dbReference type="CDD" id="cd05233">
    <property type="entry name" value="SDR_c"/>
    <property type="match status" value="1"/>
</dbReference>
<dbReference type="InterPro" id="IPR020904">
    <property type="entry name" value="Sc_DH/Rdtase_CS"/>
</dbReference>
<evidence type="ECO:0000313" key="5">
    <source>
        <dbReference type="Proteomes" id="UP000053048"/>
    </source>
</evidence>
<dbReference type="Proteomes" id="UP000053048">
    <property type="component" value="Unassembled WGS sequence"/>
</dbReference>
<dbReference type="GO" id="GO:0048038">
    <property type="term" value="F:quinone binding"/>
    <property type="evidence" value="ECO:0007669"/>
    <property type="project" value="TreeGrafter"/>
</dbReference>
<keyword evidence="5" id="KW-1185">Reference proteome</keyword>
<evidence type="ECO:0000256" key="2">
    <source>
        <dbReference type="ARBA" id="ARBA00023002"/>
    </source>
</evidence>